<dbReference type="Pfam" id="PF01757">
    <property type="entry name" value="Acyl_transf_3"/>
    <property type="match status" value="1"/>
</dbReference>
<dbReference type="PANTHER" id="PTHR10188:SF6">
    <property type="entry name" value="N(4)-(BETA-N-ACETYLGLUCOSAMINYL)-L-ASPARAGINASE"/>
    <property type="match status" value="1"/>
</dbReference>
<evidence type="ECO:0000256" key="3">
    <source>
        <dbReference type="ARBA" id="ARBA00022813"/>
    </source>
</evidence>
<keyword evidence="8" id="KW-1133">Transmembrane helix</keyword>
<dbReference type="EMBL" id="BBPI01000039">
    <property type="protein sequence ID" value="GAM00880.1"/>
    <property type="molecule type" value="Genomic_DNA"/>
</dbReference>
<dbReference type="CDD" id="cd04701">
    <property type="entry name" value="Asparaginase_2"/>
    <property type="match status" value="1"/>
</dbReference>
<keyword evidence="8" id="KW-0812">Transmembrane</keyword>
<gene>
    <name evidence="10" type="ORF">SP5_039_00170</name>
</gene>
<feature type="transmembrane region" description="Helical" evidence="8">
    <location>
        <begin position="278"/>
        <end position="300"/>
    </location>
</feature>
<feature type="site" description="Cleavage; by autolysis" evidence="7">
    <location>
        <begin position="576"/>
        <end position="577"/>
    </location>
</feature>
<keyword evidence="3" id="KW-0068">Autocatalytic cleavage</keyword>
<dbReference type="GO" id="GO:0016747">
    <property type="term" value="F:acyltransferase activity, transferring groups other than amino-acyl groups"/>
    <property type="evidence" value="ECO:0007669"/>
    <property type="project" value="InterPro"/>
</dbReference>
<dbReference type="AlphaFoldDB" id="A0A0A1W629"/>
<evidence type="ECO:0000256" key="8">
    <source>
        <dbReference type="SAM" id="Phobius"/>
    </source>
</evidence>
<dbReference type="GO" id="GO:0008233">
    <property type="term" value="F:peptidase activity"/>
    <property type="evidence" value="ECO:0007669"/>
    <property type="project" value="UniProtKB-KW"/>
</dbReference>
<dbReference type="FunFam" id="3.60.20.30:FF:000001">
    <property type="entry name" value="Isoaspartyl peptidase/L-asparaginase"/>
    <property type="match status" value="1"/>
</dbReference>
<feature type="transmembrane region" description="Helical" evidence="8">
    <location>
        <begin position="18"/>
        <end position="38"/>
    </location>
</feature>
<name>A0A0A1W629_9SPHN</name>
<feature type="binding site" evidence="6">
    <location>
        <begin position="628"/>
        <end position="631"/>
    </location>
    <ligand>
        <name>substrate</name>
    </ligand>
</feature>
<comment type="caution">
    <text evidence="10">The sequence shown here is derived from an EMBL/GenBank/DDBJ whole genome shotgun (WGS) entry which is preliminary data.</text>
</comment>
<feature type="transmembrane region" description="Helical" evidence="8">
    <location>
        <begin position="217"/>
        <end position="235"/>
    </location>
</feature>
<evidence type="ECO:0000256" key="1">
    <source>
        <dbReference type="ARBA" id="ARBA00022670"/>
    </source>
</evidence>
<sequence length="712" mass="76630">MTAAAPIPRHYGLDWLRIGAFAILILYHIGMVFVPWGFHVQLASLPWVAIPMLASNPWRLMLLFVVSGYATRALAVRHPTILSFARGRSIRLLVPLLFGVCVLVPPQIWAELASKYGYAASYWVFWARDWLSFRAIGGVVPTPAWNHLWFVGYLWVYTMAIALMLAVGHRWAGAAQRVFDRVLGSWGGAVLPVVGLLLIDIRFFPGQSETHALLGDWLAHAIYFPALLFGFGMAGSERVLDSFRRGWAVAGVIALASYAVAAGLEWRWPGLMGAPKGFGILFAGARAVQGWMAVVALIGIAERFWNRDHPWRRTLTEAVFPFYLIHQTIIILVAFALRGLGWPLWLDAVILIAATVAGCWVFYRIGREVKWLRPLIGLRPRGMAASLRSDRGAGDFPDNFGVSPMSPSWSLVIHGGAGRITRDVLTPEQDAGARAGLDAALKAGSAVLAEGGSALDAVEAAVRVLEDDPHFNAGRGACFTREGTNELDAAIMDGRDRRAGSVAGVTRTRNPVSLARKVMAASPHVLLAGPGADRFSAEQGLEQVDPAWFHTDERRRQLDELLSRNADAFDSDMKYGTVGAVACDCHGHVAAATSTGGVTGKRWGRIGDSPLIGAGTYADDRACAVSCTGSGEVFIRVGVGHEIAARRRFTGESIQAAADTVLAEVKALGGTGGTIVAAPDGTIAWSMTTAGMYRGRATSAGEHQVAIYADEG</sequence>
<keyword evidence="11" id="KW-1185">Reference proteome</keyword>
<dbReference type="InterPro" id="IPR000246">
    <property type="entry name" value="Peptidase_T2"/>
</dbReference>
<feature type="transmembrane region" description="Helical" evidence="8">
    <location>
        <begin position="320"/>
        <end position="338"/>
    </location>
</feature>
<evidence type="ECO:0000256" key="7">
    <source>
        <dbReference type="PIRSR" id="PIRSR600246-3"/>
    </source>
</evidence>
<evidence type="ECO:0000313" key="10">
    <source>
        <dbReference type="EMBL" id="GAM00880.1"/>
    </source>
</evidence>
<feature type="transmembrane region" description="Helical" evidence="8">
    <location>
        <begin position="247"/>
        <end position="266"/>
    </location>
</feature>
<evidence type="ECO:0000256" key="5">
    <source>
        <dbReference type="PIRSR" id="PIRSR600246-1"/>
    </source>
</evidence>
<dbReference type="GO" id="GO:0006508">
    <property type="term" value="P:proteolysis"/>
    <property type="evidence" value="ECO:0007669"/>
    <property type="project" value="UniProtKB-KW"/>
</dbReference>
<feature type="transmembrane region" description="Helical" evidence="8">
    <location>
        <begin position="344"/>
        <end position="363"/>
    </location>
</feature>
<feature type="binding site" evidence="6">
    <location>
        <begin position="605"/>
        <end position="608"/>
    </location>
    <ligand>
        <name>substrate</name>
    </ligand>
</feature>
<evidence type="ECO:0000313" key="11">
    <source>
        <dbReference type="Proteomes" id="UP000032305"/>
    </source>
</evidence>
<dbReference type="Proteomes" id="UP000032305">
    <property type="component" value="Unassembled WGS sequence"/>
</dbReference>
<keyword evidence="2" id="KW-0378">Hydrolase</keyword>
<protein>
    <recommendedName>
        <fullName evidence="4">Isoaspartyl peptidase</fullName>
    </recommendedName>
</protein>
<dbReference type="eggNOG" id="COG1446">
    <property type="taxonomic scope" value="Bacteria"/>
</dbReference>
<dbReference type="Pfam" id="PF01112">
    <property type="entry name" value="Asparaginase_2"/>
    <property type="match status" value="1"/>
</dbReference>
<evidence type="ECO:0000256" key="2">
    <source>
        <dbReference type="ARBA" id="ARBA00022801"/>
    </source>
</evidence>
<feature type="transmembrane region" description="Helical" evidence="8">
    <location>
        <begin position="89"/>
        <end position="109"/>
    </location>
</feature>
<dbReference type="eggNOG" id="COG1835">
    <property type="taxonomic scope" value="Bacteria"/>
</dbReference>
<evidence type="ECO:0000256" key="4">
    <source>
        <dbReference type="ARBA" id="ARBA00069124"/>
    </source>
</evidence>
<keyword evidence="8" id="KW-0472">Membrane</keyword>
<feature type="transmembrane region" description="Helical" evidence="8">
    <location>
        <begin position="58"/>
        <end position="77"/>
    </location>
</feature>
<feature type="domain" description="Acyltransferase 3" evidence="9">
    <location>
        <begin position="11"/>
        <end position="364"/>
    </location>
</feature>
<evidence type="ECO:0000256" key="6">
    <source>
        <dbReference type="PIRSR" id="PIRSR600246-2"/>
    </source>
</evidence>
<feature type="transmembrane region" description="Helical" evidence="8">
    <location>
        <begin position="148"/>
        <end position="171"/>
    </location>
</feature>
<dbReference type="SUPFAM" id="SSF56235">
    <property type="entry name" value="N-terminal nucleophile aminohydrolases (Ntn hydrolases)"/>
    <property type="match status" value="1"/>
</dbReference>
<feature type="active site" description="Nucleophile" evidence="5">
    <location>
        <position position="577"/>
    </location>
</feature>
<evidence type="ECO:0000259" key="9">
    <source>
        <dbReference type="Pfam" id="PF01757"/>
    </source>
</evidence>
<dbReference type="GO" id="GO:0016811">
    <property type="term" value="F:hydrolase activity, acting on carbon-nitrogen (but not peptide) bonds, in linear amides"/>
    <property type="evidence" value="ECO:0007669"/>
    <property type="project" value="UniProtKB-ARBA"/>
</dbReference>
<dbReference type="InterPro" id="IPR029055">
    <property type="entry name" value="Ntn_hydrolases_N"/>
</dbReference>
<accession>A0A0A1W629</accession>
<keyword evidence="1" id="KW-0645">Protease</keyword>
<dbReference type="Gene3D" id="3.60.20.30">
    <property type="entry name" value="(Glycosyl)asparaginase"/>
    <property type="match status" value="1"/>
</dbReference>
<dbReference type="PANTHER" id="PTHR10188">
    <property type="entry name" value="L-ASPARAGINASE"/>
    <property type="match status" value="1"/>
</dbReference>
<proteinExistence type="predicted"/>
<organism evidence="10 11">
    <name type="scientific">Sphingomonas parapaucimobilis NBRC 15100</name>
    <dbReference type="NCBI Taxonomy" id="1219049"/>
    <lineage>
        <taxon>Bacteria</taxon>
        <taxon>Pseudomonadati</taxon>
        <taxon>Pseudomonadota</taxon>
        <taxon>Alphaproteobacteria</taxon>
        <taxon>Sphingomonadales</taxon>
        <taxon>Sphingomonadaceae</taxon>
        <taxon>Sphingomonas</taxon>
    </lineage>
</organism>
<feature type="transmembrane region" description="Helical" evidence="8">
    <location>
        <begin position="183"/>
        <end position="205"/>
    </location>
</feature>
<reference evidence="10 11" key="1">
    <citation type="submission" date="2014-11" db="EMBL/GenBank/DDBJ databases">
        <title>Whole genome shotgun sequence of Sphingomonas parapaucimobilis NBRC 15100.</title>
        <authorList>
            <person name="Katano-Makiyama Y."/>
            <person name="Hosoyama A."/>
            <person name="Hashimoto M."/>
            <person name="Hosoyama Y."/>
            <person name="Noguchi M."/>
            <person name="Numata M."/>
            <person name="Tsuchikane K."/>
            <person name="Hirakata S."/>
            <person name="Uohara A."/>
            <person name="Shimodaira J."/>
            <person name="Ohji S."/>
            <person name="Ichikawa N."/>
            <person name="Kimura A."/>
            <person name="Yamazoe A."/>
            <person name="Fujita N."/>
        </authorList>
    </citation>
    <scope>NUCLEOTIDE SEQUENCE [LARGE SCALE GENOMIC DNA]</scope>
    <source>
        <strain evidence="10 11">NBRC 15100</strain>
    </source>
</reference>
<dbReference type="InterPro" id="IPR002656">
    <property type="entry name" value="Acyl_transf_3_dom"/>
</dbReference>